<dbReference type="Gene3D" id="3.20.20.70">
    <property type="entry name" value="Aldolase class I"/>
    <property type="match status" value="1"/>
</dbReference>
<name>A0A432Z4G4_9GAMM</name>
<dbReference type="EMBL" id="PIQE01000002">
    <property type="protein sequence ID" value="RUO72733.1"/>
    <property type="molecule type" value="Genomic_DNA"/>
</dbReference>
<evidence type="ECO:0000256" key="3">
    <source>
        <dbReference type="ARBA" id="ARBA00022643"/>
    </source>
</evidence>
<keyword evidence="5 6" id="KW-0503">Monooxygenase</keyword>
<evidence type="ECO:0000313" key="6">
    <source>
        <dbReference type="EMBL" id="RUO72733.1"/>
    </source>
</evidence>
<dbReference type="Pfam" id="PF03060">
    <property type="entry name" value="NMO"/>
    <property type="match status" value="1"/>
</dbReference>
<keyword evidence="2" id="KW-0285">Flavoprotein</keyword>
<dbReference type="GO" id="GO:0018580">
    <property type="term" value="F:nitronate monooxygenase activity"/>
    <property type="evidence" value="ECO:0007669"/>
    <property type="project" value="InterPro"/>
</dbReference>
<evidence type="ECO:0000256" key="4">
    <source>
        <dbReference type="ARBA" id="ARBA00023002"/>
    </source>
</evidence>
<dbReference type="Proteomes" id="UP000287022">
    <property type="component" value="Unassembled WGS sequence"/>
</dbReference>
<evidence type="ECO:0000256" key="5">
    <source>
        <dbReference type="ARBA" id="ARBA00023033"/>
    </source>
</evidence>
<evidence type="ECO:0000256" key="1">
    <source>
        <dbReference type="ARBA" id="ARBA00009881"/>
    </source>
</evidence>
<dbReference type="InterPro" id="IPR004136">
    <property type="entry name" value="NMO"/>
</dbReference>
<keyword evidence="7" id="KW-1185">Reference proteome</keyword>
<accession>A0A432Z4G4</accession>
<dbReference type="InterPro" id="IPR013785">
    <property type="entry name" value="Aldolase_TIM"/>
</dbReference>
<comment type="caution">
    <text evidence="6">The sequence shown here is derived from an EMBL/GenBank/DDBJ whole genome shotgun (WGS) entry which is preliminary data.</text>
</comment>
<protein>
    <submittedName>
        <fullName evidence="6">Nitronate monooxygenase</fullName>
    </submittedName>
</protein>
<dbReference type="CDD" id="cd04730">
    <property type="entry name" value="NPD_like"/>
    <property type="match status" value="1"/>
</dbReference>
<dbReference type="PANTHER" id="PTHR42747:SF4">
    <property type="entry name" value="BLR1330 PROTEIN"/>
    <property type="match status" value="1"/>
</dbReference>
<sequence>MFLVSSPELVISACKAGIAGAFPVTNARSIEELEQWMATISDALNENDAPWVMNLITHSTYPRLEEELKLVAKYKPKVVITALGSPKPVMETVKSYGGMVFADVVDLKLAKKAAAAGVDGLACICAGAGGHTGQLNPFAFVSAVREFFDGYIAVGGGISDGAAVAGAIAAGADYVYMGTRFLPTEESMAFPDYKAMVVEATSDDLVVSDAITGTKASWLKPSLVRAGLDPENLGESVQRDYSGAGGTKRWKDIWAAGQGVGRTRAIEPVATIVADIEREYLEAIQRFNQRVSASTSNA</sequence>
<dbReference type="PANTHER" id="PTHR42747">
    <property type="entry name" value="NITRONATE MONOOXYGENASE-RELATED"/>
    <property type="match status" value="1"/>
</dbReference>
<organism evidence="6 7">
    <name type="scientific">Pseudidiomarina sediminum</name>
    <dbReference type="NCBI Taxonomy" id="431675"/>
    <lineage>
        <taxon>Bacteria</taxon>
        <taxon>Pseudomonadati</taxon>
        <taxon>Pseudomonadota</taxon>
        <taxon>Gammaproteobacteria</taxon>
        <taxon>Alteromonadales</taxon>
        <taxon>Idiomarinaceae</taxon>
        <taxon>Pseudidiomarina</taxon>
    </lineage>
</organism>
<dbReference type="AlphaFoldDB" id="A0A432Z4G4"/>
<reference evidence="7" key="1">
    <citation type="journal article" date="2018" name="Front. Microbiol.">
        <title>Genome-Based Analysis Reveals the Taxonomy and Diversity of the Family Idiomarinaceae.</title>
        <authorList>
            <person name="Liu Y."/>
            <person name="Lai Q."/>
            <person name="Shao Z."/>
        </authorList>
    </citation>
    <scope>NUCLEOTIDE SEQUENCE [LARGE SCALE GENOMIC DNA]</scope>
    <source>
        <strain evidence="7">c121</strain>
    </source>
</reference>
<evidence type="ECO:0000256" key="2">
    <source>
        <dbReference type="ARBA" id="ARBA00022630"/>
    </source>
</evidence>
<keyword evidence="3" id="KW-0288">FMN</keyword>
<dbReference type="STRING" id="1122124.GCA_000423165_01524"/>
<comment type="similarity">
    <text evidence="1">Belongs to the nitronate monooxygenase family. NMO class I subfamily.</text>
</comment>
<gene>
    <name evidence="6" type="ORF">CWI80_08120</name>
</gene>
<keyword evidence="4" id="KW-0560">Oxidoreductase</keyword>
<evidence type="ECO:0000313" key="7">
    <source>
        <dbReference type="Proteomes" id="UP000287022"/>
    </source>
</evidence>
<dbReference type="SUPFAM" id="SSF51412">
    <property type="entry name" value="Inosine monophosphate dehydrogenase (IMPDH)"/>
    <property type="match status" value="1"/>
</dbReference>
<proteinExistence type="inferred from homology"/>